<name>A0AAE3VIT6_9BACT</name>
<dbReference type="RefSeq" id="WP_307263675.1">
    <property type="nucleotide sequence ID" value="NZ_JAUSVL010000001.1"/>
</dbReference>
<protein>
    <recommendedName>
        <fullName evidence="3">Restriction endonuclease</fullName>
    </recommendedName>
</protein>
<accession>A0AAE3VIT6</accession>
<evidence type="ECO:0000313" key="2">
    <source>
        <dbReference type="Proteomes" id="UP001238163"/>
    </source>
</evidence>
<gene>
    <name evidence="1" type="ORF">J3R75_003320</name>
</gene>
<dbReference type="Pfam" id="PF09517">
    <property type="entry name" value="RE_Eco29kI"/>
    <property type="match status" value="1"/>
</dbReference>
<sequence length="210" mass="23354">MSSTNDVPRKVPPFNPLDKRNLGKSVAAALIKQAVSVLPPKPFVGAGIYAIYYVGPHPFYTKIAQANRGDKFALPIYVGKAVPPGARKGGFGLGEDPGQALYKRLDEHAKSLQLANDLSIDDFWCRYLVVDDIWIPLGESLLIEMYAPLWNRVVDGFGNHDPGSGRYNQRRSAWDSLHRGRLWAERLPASSVSKERIMKRIDDHLKGDDG</sequence>
<dbReference type="CDD" id="cd10453">
    <property type="entry name" value="GIY-YIG_RE_Cfr42I"/>
    <property type="match status" value="1"/>
</dbReference>
<evidence type="ECO:0000313" key="1">
    <source>
        <dbReference type="EMBL" id="MDQ0291213.1"/>
    </source>
</evidence>
<dbReference type="EMBL" id="JAUSVL010000001">
    <property type="protein sequence ID" value="MDQ0291213.1"/>
    <property type="molecule type" value="Genomic_DNA"/>
</dbReference>
<dbReference type="InterPro" id="IPR018575">
    <property type="entry name" value="Restrct_endonuc_II_Eco29kI"/>
</dbReference>
<evidence type="ECO:0008006" key="3">
    <source>
        <dbReference type="Google" id="ProtNLM"/>
    </source>
</evidence>
<comment type="caution">
    <text evidence="1">The sequence shown here is derived from an EMBL/GenBank/DDBJ whole genome shotgun (WGS) entry which is preliminary data.</text>
</comment>
<reference evidence="1" key="1">
    <citation type="submission" date="2023-07" db="EMBL/GenBank/DDBJ databases">
        <title>Genomic Encyclopedia of Type Strains, Phase IV (KMG-IV): sequencing the most valuable type-strain genomes for metagenomic binning, comparative biology and taxonomic classification.</title>
        <authorList>
            <person name="Goeker M."/>
        </authorList>
    </citation>
    <scope>NUCLEOTIDE SEQUENCE</scope>
    <source>
        <strain evidence="1">DSM 24202</strain>
    </source>
</reference>
<organism evidence="1 2">
    <name type="scientific">Oligosphaera ethanolica</name>
    <dbReference type="NCBI Taxonomy" id="760260"/>
    <lineage>
        <taxon>Bacteria</taxon>
        <taxon>Pseudomonadati</taxon>
        <taxon>Lentisphaerota</taxon>
        <taxon>Oligosphaeria</taxon>
        <taxon>Oligosphaerales</taxon>
        <taxon>Oligosphaeraceae</taxon>
        <taxon>Oligosphaera</taxon>
    </lineage>
</organism>
<dbReference type="Proteomes" id="UP001238163">
    <property type="component" value="Unassembled WGS sequence"/>
</dbReference>
<keyword evidence="2" id="KW-1185">Reference proteome</keyword>
<proteinExistence type="predicted"/>
<dbReference type="AlphaFoldDB" id="A0AAE3VIT6"/>